<dbReference type="SMART" id="SM00420">
    <property type="entry name" value="HTH_DEOR"/>
    <property type="match status" value="1"/>
</dbReference>
<dbReference type="SUPFAM" id="SSF46785">
    <property type="entry name" value="Winged helix' DNA-binding domain"/>
    <property type="match status" value="1"/>
</dbReference>
<keyword evidence="1" id="KW-0805">Transcription regulation</keyword>
<dbReference type="PROSITE" id="PS51000">
    <property type="entry name" value="HTH_DEOR_2"/>
    <property type="match status" value="1"/>
</dbReference>
<dbReference type="SUPFAM" id="SSF100950">
    <property type="entry name" value="NagB/RpiA/CoA transferase-like"/>
    <property type="match status" value="1"/>
</dbReference>
<keyword evidence="5" id="KW-1185">Reference proteome</keyword>
<dbReference type="PRINTS" id="PR00037">
    <property type="entry name" value="HTHLACR"/>
</dbReference>
<protein>
    <submittedName>
        <fullName evidence="4">DeoR/GlpR transcriptional regulator</fullName>
    </submittedName>
</protein>
<evidence type="ECO:0000313" key="5">
    <source>
        <dbReference type="Proteomes" id="UP000588586"/>
    </source>
</evidence>
<dbReference type="AlphaFoldDB" id="A0A849H417"/>
<evidence type="ECO:0000259" key="3">
    <source>
        <dbReference type="PROSITE" id="PS51000"/>
    </source>
</evidence>
<dbReference type="Gene3D" id="1.10.10.10">
    <property type="entry name" value="Winged helix-like DNA-binding domain superfamily/Winged helix DNA-binding domain"/>
    <property type="match status" value="1"/>
</dbReference>
<dbReference type="Pfam" id="PF08220">
    <property type="entry name" value="HTH_DeoR"/>
    <property type="match status" value="1"/>
</dbReference>
<keyword evidence="2" id="KW-0804">Transcription</keyword>
<dbReference type="InterPro" id="IPR050313">
    <property type="entry name" value="Carb_Metab_HTH_regulators"/>
</dbReference>
<feature type="domain" description="HTH deoR-type" evidence="3">
    <location>
        <begin position="1"/>
        <end position="52"/>
    </location>
</feature>
<proteinExistence type="predicted"/>
<dbReference type="InterPro" id="IPR014036">
    <property type="entry name" value="DeoR-like_C"/>
</dbReference>
<reference evidence="4 5" key="1">
    <citation type="submission" date="2020-04" db="EMBL/GenBank/DDBJ databases">
        <title>Knoellia sp. isolate from air conditioner.</title>
        <authorList>
            <person name="Chea S."/>
            <person name="Kim D.-U."/>
        </authorList>
    </citation>
    <scope>NUCLEOTIDE SEQUENCE [LARGE SCALE GENOMIC DNA]</scope>
    <source>
        <strain evidence="4 5">DB2414S</strain>
    </source>
</reference>
<dbReference type="InterPro" id="IPR036388">
    <property type="entry name" value="WH-like_DNA-bd_sf"/>
</dbReference>
<dbReference type="Gene3D" id="3.40.50.1360">
    <property type="match status" value="1"/>
</dbReference>
<sequence>MVALLELLDERGHLPLSSLAELLDASEATIRRDVALLAAQGLVERTHGAVRAVHGDLEVPVALRDARNRDTKARIAGVAATLVPAGRHTVGLTGGTTTGEVVHALASRTDLTIITNSLSIGLRAAEHGRARVLIGGGMLRSNSLELVGQLAEATLRTVDIDTAVVGADGISAHGGLTTHDETEARINHTLIERAARVIAVVDSSKAGRVTRARMADLAEIDVLVTDSGCPDGELEQFRSAGVELHVVPPSRTGPRGARPGPA</sequence>
<organism evidence="4 5">
    <name type="scientific">Knoellia koreensis</name>
    <dbReference type="NCBI Taxonomy" id="2730921"/>
    <lineage>
        <taxon>Bacteria</taxon>
        <taxon>Bacillati</taxon>
        <taxon>Actinomycetota</taxon>
        <taxon>Actinomycetes</taxon>
        <taxon>Micrococcales</taxon>
        <taxon>Intrasporangiaceae</taxon>
        <taxon>Knoellia</taxon>
    </lineage>
</organism>
<dbReference type="InterPro" id="IPR001034">
    <property type="entry name" value="DeoR_HTH"/>
</dbReference>
<dbReference type="SMART" id="SM01134">
    <property type="entry name" value="DeoRC"/>
    <property type="match status" value="1"/>
</dbReference>
<dbReference type="PANTHER" id="PTHR30363:SF44">
    <property type="entry name" value="AGA OPERON TRANSCRIPTIONAL REPRESSOR-RELATED"/>
    <property type="match status" value="1"/>
</dbReference>
<evidence type="ECO:0000256" key="2">
    <source>
        <dbReference type="ARBA" id="ARBA00023163"/>
    </source>
</evidence>
<dbReference type="InterPro" id="IPR036390">
    <property type="entry name" value="WH_DNA-bd_sf"/>
</dbReference>
<gene>
    <name evidence="4" type="ORF">HJG52_00770</name>
</gene>
<dbReference type="EMBL" id="JABEPQ010000001">
    <property type="protein sequence ID" value="NNM44540.1"/>
    <property type="molecule type" value="Genomic_DNA"/>
</dbReference>
<accession>A0A849H417</accession>
<dbReference type="GO" id="GO:0003700">
    <property type="term" value="F:DNA-binding transcription factor activity"/>
    <property type="evidence" value="ECO:0007669"/>
    <property type="project" value="InterPro"/>
</dbReference>
<evidence type="ECO:0000256" key="1">
    <source>
        <dbReference type="ARBA" id="ARBA00023015"/>
    </source>
</evidence>
<name>A0A849H417_9MICO</name>
<dbReference type="PANTHER" id="PTHR30363">
    <property type="entry name" value="HTH-TYPE TRANSCRIPTIONAL REGULATOR SRLR-RELATED"/>
    <property type="match status" value="1"/>
</dbReference>
<comment type="caution">
    <text evidence="4">The sequence shown here is derived from an EMBL/GenBank/DDBJ whole genome shotgun (WGS) entry which is preliminary data.</text>
</comment>
<dbReference type="InterPro" id="IPR037171">
    <property type="entry name" value="NagB/RpiA_transferase-like"/>
</dbReference>
<dbReference type="Proteomes" id="UP000588586">
    <property type="component" value="Unassembled WGS sequence"/>
</dbReference>
<evidence type="ECO:0000313" key="4">
    <source>
        <dbReference type="EMBL" id="NNM44540.1"/>
    </source>
</evidence>
<dbReference type="Pfam" id="PF00455">
    <property type="entry name" value="DeoRC"/>
    <property type="match status" value="1"/>
</dbReference>